<name>A0A8H8CDX5_PSICU</name>
<comment type="caution">
    <text evidence="3">The sequence shown here is derived from an EMBL/GenBank/DDBJ whole genome shotgun (WGS) entry which is preliminary data.</text>
</comment>
<sequence length="989" mass="110978">MHINDDENESHSSYDEDNSYTSLLSARITEAPKSDAKSPHHSYPPEVSRRSPCHEDEAGIELNYNDFKRLEKKQTLLRMRAYTFVYILSRFFRFGTLSGVSVWHYRSLTETSNMPNEIRYPRWDTYTRRSVKHLAVTLLLATTAIFVIMLVVISGAVLLYGGIPPSYSNVRLSERSLPQHRWGHDILDRPGGFAKAGAVNTGGFIEGTSELEGARYLRFPDHLWGHGLNNVLQEALLYGLLAHYSNRSYVFEDFVWSHLPLPYTLYDFTLRPTRMPMSAFLGGWLVGQDSFQGRDLPRLQLQEVGRAKTGREDTEEHREDGPLIARVRDLSKWARAQFVFRVEPQRPRIQKQKPQYRTTTPYPLLNQHGSSPDPHFHLGAVNPRTASTSTSPRDKTMTVSLRASRSSISAEYFEHICPPSRRVEIVYDWPSDHVPENADSLAGSLKGPPDPVADGIDILDWWLERLEHEDVRREPCVVIKEQKRRVWDSKYVYHLSSKPDSLDAHLDAFLSFFGSIRPLSLLPLLRESPILTSFAWSDLVTTAIDKTVVTFFPSRQRSALLRSPQTVLSGISQMKPSTPLGSVGGPIVEVDRCPDCPPLISWDVGTASGDIIAHSDLKSADCLSGTDSNCQYSSGASDVVNTTDNISFQENIDWKVIPGMLAVHLRRGDYKRHCLRLAHWRAGYMAWNRLVETPSVLPDTVHDSSDSHEMSFESGLLEYLKQHNDSRIPDYTDTANGTSQSLTLLRDVVDIDMADQKRRTPLEAYYLAHCLPTISQIVKRLREVREEYERAITSVISTMTRTTTDIVSPASGQQTTVANTRTGSDSPMTTVAPSSKHTNPHEFRLKEVYVLTNGWPSFVEELRVALLEDGWEKVVGSPDVERGELTQQEARTTLTSDEKEECCIKSSASGDLPTTSADAMIALARAGNSCRCTGEHGLNKEEKGVSAAIDMGLAERAEIFVGNGFSSLSANIVMLRLARGLGVHTNRML</sequence>
<feature type="region of interest" description="Disordered" evidence="1">
    <location>
        <begin position="808"/>
        <end position="838"/>
    </location>
</feature>
<dbReference type="Gene3D" id="3.40.50.11350">
    <property type="match status" value="2"/>
</dbReference>
<feature type="compositionally biased region" description="Polar residues" evidence="1">
    <location>
        <begin position="810"/>
        <end position="837"/>
    </location>
</feature>
<feature type="region of interest" description="Disordered" evidence="1">
    <location>
        <begin position="25"/>
        <end position="54"/>
    </location>
</feature>
<feature type="region of interest" description="Disordered" evidence="1">
    <location>
        <begin position="347"/>
        <end position="399"/>
    </location>
</feature>
<evidence type="ECO:0000256" key="2">
    <source>
        <dbReference type="SAM" id="Phobius"/>
    </source>
</evidence>
<organism evidence="3">
    <name type="scientific">Psilocybe cubensis</name>
    <name type="common">Psychedelic mushroom</name>
    <name type="synonym">Stropharia cubensis</name>
    <dbReference type="NCBI Taxonomy" id="181762"/>
    <lineage>
        <taxon>Eukaryota</taxon>
        <taxon>Fungi</taxon>
        <taxon>Dikarya</taxon>
        <taxon>Basidiomycota</taxon>
        <taxon>Agaricomycotina</taxon>
        <taxon>Agaricomycetes</taxon>
        <taxon>Agaricomycetidae</taxon>
        <taxon>Agaricales</taxon>
        <taxon>Agaricineae</taxon>
        <taxon>Strophariaceae</taxon>
        <taxon>Psilocybe</taxon>
    </lineage>
</organism>
<dbReference type="AlphaFoldDB" id="A0A8H8CDX5"/>
<keyword evidence="2" id="KW-0812">Transmembrane</keyword>
<protein>
    <submittedName>
        <fullName evidence="3">Uncharacterized protein</fullName>
    </submittedName>
</protein>
<reference evidence="3" key="1">
    <citation type="submission" date="2021-02" db="EMBL/GenBank/DDBJ databases">
        <title>Psilocybe cubensis genome.</title>
        <authorList>
            <person name="Mckernan K.J."/>
            <person name="Crawford S."/>
            <person name="Trippe A."/>
            <person name="Kane L.T."/>
            <person name="Mclaughlin S."/>
        </authorList>
    </citation>
    <scope>NUCLEOTIDE SEQUENCE [LARGE SCALE GENOMIC DNA]</scope>
    <source>
        <strain evidence="3">MGC-MH-2018</strain>
    </source>
</reference>
<feature type="compositionally biased region" description="Polar residues" evidence="1">
    <location>
        <begin position="384"/>
        <end position="399"/>
    </location>
</feature>
<dbReference type="EMBL" id="JAFIQS010000022">
    <property type="protein sequence ID" value="KAG5162006.1"/>
    <property type="molecule type" value="Genomic_DNA"/>
</dbReference>
<gene>
    <name evidence="3" type="ORF">JR316_013140</name>
</gene>
<keyword evidence="2" id="KW-0472">Membrane</keyword>
<proteinExistence type="predicted"/>
<accession>A0A8H8CDX5</accession>
<keyword evidence="2" id="KW-1133">Transmembrane helix</keyword>
<evidence type="ECO:0000256" key="1">
    <source>
        <dbReference type="SAM" id="MobiDB-lite"/>
    </source>
</evidence>
<evidence type="ECO:0000313" key="3">
    <source>
        <dbReference type="EMBL" id="KAG5162006.1"/>
    </source>
</evidence>
<feature type="transmembrane region" description="Helical" evidence="2">
    <location>
        <begin position="138"/>
        <end position="163"/>
    </location>
</feature>